<dbReference type="AlphaFoldDB" id="A0A6A6EL73"/>
<gene>
    <name evidence="1" type="ORF">K469DRAFT_347138</name>
</gene>
<name>A0A6A6EL73_9PEZI</name>
<accession>A0A6A6EL73</accession>
<dbReference type="EMBL" id="ML994616">
    <property type="protein sequence ID" value="KAF2192051.1"/>
    <property type="molecule type" value="Genomic_DNA"/>
</dbReference>
<protein>
    <submittedName>
        <fullName evidence="1">Uncharacterized protein</fullName>
    </submittedName>
</protein>
<sequence>MLTSVPGQPDNTTRVAQIHIIDDHLSEGGITKTTDIKIQERTVGECHPDIQINTHIWSDRAIFQCWSLIWSFMACMKTKRGIIVGKRASINSYVQPNMKRPSWRYDVHLSSC</sequence>
<proteinExistence type="predicted"/>
<reference evidence="1" key="1">
    <citation type="journal article" date="2020" name="Stud. Mycol.">
        <title>101 Dothideomycetes genomes: a test case for predicting lifestyles and emergence of pathogens.</title>
        <authorList>
            <person name="Haridas S."/>
            <person name="Albert R."/>
            <person name="Binder M."/>
            <person name="Bloem J."/>
            <person name="Labutti K."/>
            <person name="Salamov A."/>
            <person name="Andreopoulos B."/>
            <person name="Baker S."/>
            <person name="Barry K."/>
            <person name="Bills G."/>
            <person name="Bluhm B."/>
            <person name="Cannon C."/>
            <person name="Castanera R."/>
            <person name="Culley D."/>
            <person name="Daum C."/>
            <person name="Ezra D."/>
            <person name="Gonzalez J."/>
            <person name="Henrissat B."/>
            <person name="Kuo A."/>
            <person name="Liang C."/>
            <person name="Lipzen A."/>
            <person name="Lutzoni F."/>
            <person name="Magnuson J."/>
            <person name="Mondo S."/>
            <person name="Nolan M."/>
            <person name="Ohm R."/>
            <person name="Pangilinan J."/>
            <person name="Park H.-J."/>
            <person name="Ramirez L."/>
            <person name="Alfaro M."/>
            <person name="Sun H."/>
            <person name="Tritt A."/>
            <person name="Yoshinaga Y."/>
            <person name="Zwiers L.-H."/>
            <person name="Turgeon B."/>
            <person name="Goodwin S."/>
            <person name="Spatafora J."/>
            <person name="Crous P."/>
            <person name="Grigoriev I."/>
        </authorList>
    </citation>
    <scope>NUCLEOTIDE SEQUENCE</scope>
    <source>
        <strain evidence="1">CBS 207.26</strain>
    </source>
</reference>
<evidence type="ECO:0000313" key="1">
    <source>
        <dbReference type="EMBL" id="KAF2192051.1"/>
    </source>
</evidence>
<keyword evidence="2" id="KW-1185">Reference proteome</keyword>
<evidence type="ECO:0000313" key="2">
    <source>
        <dbReference type="Proteomes" id="UP000800200"/>
    </source>
</evidence>
<organism evidence="1 2">
    <name type="scientific">Zopfia rhizophila CBS 207.26</name>
    <dbReference type="NCBI Taxonomy" id="1314779"/>
    <lineage>
        <taxon>Eukaryota</taxon>
        <taxon>Fungi</taxon>
        <taxon>Dikarya</taxon>
        <taxon>Ascomycota</taxon>
        <taxon>Pezizomycotina</taxon>
        <taxon>Dothideomycetes</taxon>
        <taxon>Dothideomycetes incertae sedis</taxon>
        <taxon>Zopfiaceae</taxon>
        <taxon>Zopfia</taxon>
    </lineage>
</organism>
<dbReference type="Proteomes" id="UP000800200">
    <property type="component" value="Unassembled WGS sequence"/>
</dbReference>